<protein>
    <submittedName>
        <fullName evidence="4">Pyrroloquinoline quinone biosynthesis protein D</fullName>
    </submittedName>
</protein>
<dbReference type="InterPro" id="IPR041881">
    <property type="entry name" value="PqqD_sf"/>
</dbReference>
<organism evidence="4 5">
    <name type="scientific">Actinomadura luteofluorescens</name>
    <dbReference type="NCBI Taxonomy" id="46163"/>
    <lineage>
        <taxon>Bacteria</taxon>
        <taxon>Bacillati</taxon>
        <taxon>Actinomycetota</taxon>
        <taxon>Actinomycetes</taxon>
        <taxon>Streptosporangiales</taxon>
        <taxon>Thermomonosporaceae</taxon>
        <taxon>Actinomadura</taxon>
    </lineage>
</organism>
<dbReference type="NCBIfam" id="TIGR03859">
    <property type="entry name" value="PQQ_PqqD"/>
    <property type="match status" value="1"/>
</dbReference>
<dbReference type="GO" id="GO:0018189">
    <property type="term" value="P:pyrroloquinoline quinone biosynthetic process"/>
    <property type="evidence" value="ECO:0007669"/>
    <property type="project" value="UniProtKB-UniPathway"/>
</dbReference>
<evidence type="ECO:0000256" key="1">
    <source>
        <dbReference type="ARBA" id="ARBA00004886"/>
    </source>
</evidence>
<comment type="subunit">
    <text evidence="2">Monomer. Interacts with PqqE.</text>
</comment>
<evidence type="ECO:0000313" key="4">
    <source>
        <dbReference type="EMBL" id="NYD44680.1"/>
    </source>
</evidence>
<dbReference type="InterPro" id="IPR008792">
    <property type="entry name" value="PQQD"/>
</dbReference>
<evidence type="ECO:0000256" key="2">
    <source>
        <dbReference type="ARBA" id="ARBA00011741"/>
    </source>
</evidence>
<evidence type="ECO:0000256" key="3">
    <source>
        <dbReference type="ARBA" id="ARBA00022905"/>
    </source>
</evidence>
<dbReference type="UniPathway" id="UPA00539"/>
<keyword evidence="3" id="KW-0884">PQQ biosynthesis</keyword>
<dbReference type="RefSeq" id="WP_179842229.1">
    <property type="nucleotide sequence ID" value="NZ_JACCBA010000001.1"/>
</dbReference>
<dbReference type="InterPro" id="IPR022479">
    <property type="entry name" value="PqqD_bac"/>
</dbReference>
<dbReference type="EMBL" id="JACCBA010000001">
    <property type="protein sequence ID" value="NYD44680.1"/>
    <property type="molecule type" value="Genomic_DNA"/>
</dbReference>
<accession>A0A7Y9JD93</accession>
<dbReference type="Proteomes" id="UP000529783">
    <property type="component" value="Unassembled WGS sequence"/>
</dbReference>
<evidence type="ECO:0000313" key="5">
    <source>
        <dbReference type="Proteomes" id="UP000529783"/>
    </source>
</evidence>
<proteinExistence type="predicted"/>
<gene>
    <name evidence="4" type="ORF">BJY14_000663</name>
</gene>
<comment type="pathway">
    <text evidence="1">Cofactor biosynthesis; pyrroloquinoline quinone biosynthesis.</text>
</comment>
<dbReference type="AlphaFoldDB" id="A0A7Y9JD93"/>
<reference evidence="4 5" key="1">
    <citation type="submission" date="2020-07" db="EMBL/GenBank/DDBJ databases">
        <title>Sequencing the genomes of 1000 actinobacteria strains.</title>
        <authorList>
            <person name="Klenk H.-P."/>
        </authorList>
    </citation>
    <scope>NUCLEOTIDE SEQUENCE [LARGE SCALE GENOMIC DNA]</scope>
    <source>
        <strain evidence="4 5">DSM 40398</strain>
    </source>
</reference>
<comment type="caution">
    <text evidence="4">The sequence shown here is derived from an EMBL/GenBank/DDBJ whole genome shotgun (WGS) entry which is preliminary data.</text>
</comment>
<name>A0A7Y9JD93_9ACTN</name>
<dbReference type="Gene3D" id="1.10.10.1150">
    <property type="entry name" value="Coenzyme PQQ synthesis protein D (PqqD)"/>
    <property type="match status" value="1"/>
</dbReference>
<dbReference type="Pfam" id="PF05402">
    <property type="entry name" value="PqqD"/>
    <property type="match status" value="1"/>
</dbReference>
<sequence length="100" mass="11147">MTADAAPVAPAVAAPAEPWRPALARSVLLRYDRVRDAELLLMPERAVLLSREGGRILRLCDGRRTLTGIIAELARTYPDAPLDKDVPDFLTRIRTEGWLR</sequence>
<dbReference type="GO" id="GO:0048038">
    <property type="term" value="F:quinone binding"/>
    <property type="evidence" value="ECO:0007669"/>
    <property type="project" value="InterPro"/>
</dbReference>
<keyword evidence="5" id="KW-1185">Reference proteome</keyword>